<evidence type="ECO:0000313" key="1">
    <source>
        <dbReference type="EMBL" id="PON88904.1"/>
    </source>
</evidence>
<organism evidence="1 2">
    <name type="scientific">Trema orientale</name>
    <name type="common">Charcoal tree</name>
    <name type="synonym">Celtis orientalis</name>
    <dbReference type="NCBI Taxonomy" id="63057"/>
    <lineage>
        <taxon>Eukaryota</taxon>
        <taxon>Viridiplantae</taxon>
        <taxon>Streptophyta</taxon>
        <taxon>Embryophyta</taxon>
        <taxon>Tracheophyta</taxon>
        <taxon>Spermatophyta</taxon>
        <taxon>Magnoliopsida</taxon>
        <taxon>eudicotyledons</taxon>
        <taxon>Gunneridae</taxon>
        <taxon>Pentapetalae</taxon>
        <taxon>rosids</taxon>
        <taxon>fabids</taxon>
        <taxon>Rosales</taxon>
        <taxon>Cannabaceae</taxon>
        <taxon>Trema</taxon>
    </lineage>
</organism>
<proteinExistence type="predicted"/>
<sequence length="34" mass="3951">RNGKHVGNFFKNAVSNIKKGYSIYVNNFRTLCFL</sequence>
<dbReference type="InParanoid" id="A0A2P5ETN5"/>
<dbReference type="EMBL" id="JXTC01000100">
    <property type="protein sequence ID" value="PON88904.1"/>
    <property type="molecule type" value="Genomic_DNA"/>
</dbReference>
<reference evidence="2" key="1">
    <citation type="submission" date="2016-06" db="EMBL/GenBank/DDBJ databases">
        <title>Parallel loss of symbiosis genes in relatives of nitrogen-fixing non-legume Parasponia.</title>
        <authorList>
            <person name="Van Velzen R."/>
            <person name="Holmer R."/>
            <person name="Bu F."/>
            <person name="Rutten L."/>
            <person name="Van Zeijl A."/>
            <person name="Liu W."/>
            <person name="Santuari L."/>
            <person name="Cao Q."/>
            <person name="Sharma T."/>
            <person name="Shen D."/>
            <person name="Roswanjaya Y."/>
            <person name="Wardhani T."/>
            <person name="Kalhor M.S."/>
            <person name="Jansen J."/>
            <person name="Van den Hoogen J."/>
            <person name="Gungor B."/>
            <person name="Hartog M."/>
            <person name="Hontelez J."/>
            <person name="Verver J."/>
            <person name="Yang W.-C."/>
            <person name="Schijlen E."/>
            <person name="Repin R."/>
            <person name="Schilthuizen M."/>
            <person name="Schranz E."/>
            <person name="Heidstra R."/>
            <person name="Miyata K."/>
            <person name="Fedorova E."/>
            <person name="Kohlen W."/>
            <person name="Bisseling T."/>
            <person name="Smit S."/>
            <person name="Geurts R."/>
        </authorList>
    </citation>
    <scope>NUCLEOTIDE SEQUENCE [LARGE SCALE GENOMIC DNA]</scope>
    <source>
        <strain evidence="2">cv. RG33-2</strain>
    </source>
</reference>
<dbReference type="AlphaFoldDB" id="A0A2P5ETN5"/>
<keyword evidence="2" id="KW-1185">Reference proteome</keyword>
<protein>
    <submittedName>
        <fullName evidence="1">Uncharacterized protein</fullName>
    </submittedName>
</protein>
<dbReference type="Proteomes" id="UP000237000">
    <property type="component" value="Unassembled WGS sequence"/>
</dbReference>
<evidence type="ECO:0000313" key="2">
    <source>
        <dbReference type="Proteomes" id="UP000237000"/>
    </source>
</evidence>
<accession>A0A2P5ETN5</accession>
<feature type="non-terminal residue" evidence="1">
    <location>
        <position position="1"/>
    </location>
</feature>
<name>A0A2P5ETN5_TREOI</name>
<gene>
    <name evidence="1" type="ORF">TorRG33x02_152870</name>
</gene>
<comment type="caution">
    <text evidence="1">The sequence shown here is derived from an EMBL/GenBank/DDBJ whole genome shotgun (WGS) entry which is preliminary data.</text>
</comment>